<comment type="similarity">
    <text evidence="2 7">Belongs to the EPSP synthase family.</text>
</comment>
<feature type="binding site" evidence="7">
    <location>
        <position position="380"/>
    </location>
    <ligand>
        <name>phosphoenolpyruvate</name>
        <dbReference type="ChEBI" id="CHEBI:58702"/>
    </ligand>
</feature>
<feature type="binding site" evidence="7">
    <location>
        <position position="404"/>
    </location>
    <ligand>
        <name>phosphoenolpyruvate</name>
        <dbReference type="ChEBI" id="CHEBI:58702"/>
    </ligand>
</feature>
<evidence type="ECO:0000256" key="6">
    <source>
        <dbReference type="ARBA" id="ARBA00044633"/>
    </source>
</evidence>
<dbReference type="PANTHER" id="PTHR21090:SF5">
    <property type="entry name" value="PENTAFUNCTIONAL AROM POLYPEPTIDE"/>
    <property type="match status" value="1"/>
</dbReference>
<keyword evidence="10" id="KW-1185">Reference proteome</keyword>
<feature type="binding site" evidence="7">
    <location>
        <position position="34"/>
    </location>
    <ligand>
        <name>3-phosphoshikimate</name>
        <dbReference type="ChEBI" id="CHEBI:145989"/>
    </ligand>
</feature>
<comment type="caution">
    <text evidence="9">The sequence shown here is derived from an EMBL/GenBank/DDBJ whole genome shotgun (WGS) entry which is preliminary data.</text>
</comment>
<dbReference type="PIRSF" id="PIRSF000505">
    <property type="entry name" value="EPSPS"/>
    <property type="match status" value="1"/>
</dbReference>
<evidence type="ECO:0000259" key="8">
    <source>
        <dbReference type="Pfam" id="PF00275"/>
    </source>
</evidence>
<evidence type="ECO:0000313" key="10">
    <source>
        <dbReference type="Proteomes" id="UP000249016"/>
    </source>
</evidence>
<evidence type="ECO:0000256" key="3">
    <source>
        <dbReference type="ARBA" id="ARBA00022605"/>
    </source>
</evidence>
<proteinExistence type="inferred from homology"/>
<feature type="binding site" evidence="7">
    <location>
        <position position="157"/>
    </location>
    <ligand>
        <name>3-phosphoshikimate</name>
        <dbReference type="ChEBI" id="CHEBI:145989"/>
    </ligand>
</feature>
<dbReference type="PANTHER" id="PTHR21090">
    <property type="entry name" value="AROM/DEHYDROQUINATE SYNTHASE"/>
    <property type="match status" value="1"/>
</dbReference>
<evidence type="ECO:0000256" key="7">
    <source>
        <dbReference type="HAMAP-Rule" id="MF_00210"/>
    </source>
</evidence>
<feature type="domain" description="Enolpyruvate transferase" evidence="8">
    <location>
        <begin position="21"/>
        <end position="69"/>
    </location>
</feature>
<evidence type="ECO:0000256" key="1">
    <source>
        <dbReference type="ARBA" id="ARBA00004811"/>
    </source>
</evidence>
<evidence type="ECO:0000256" key="5">
    <source>
        <dbReference type="ARBA" id="ARBA00023141"/>
    </source>
</evidence>
<feature type="binding site" evidence="7">
    <location>
        <position position="303"/>
    </location>
    <ligand>
        <name>3-phosphoshikimate</name>
        <dbReference type="ChEBI" id="CHEBI:145989"/>
    </ligand>
</feature>
<feature type="binding site" evidence="7">
    <location>
        <position position="38"/>
    </location>
    <ligand>
        <name>3-phosphoshikimate</name>
        <dbReference type="ChEBI" id="CHEBI:145989"/>
    </ligand>
</feature>
<dbReference type="OrthoDB" id="9809920at2"/>
<sequence>MNAVRLSPPATLTKPGIIQDHPVRATIPLASSKSESNRALIIDALTGFQCDLKNLSTARDTQTMIRLLKSQDPTADVLDAGTTMRFLTAYFAVTGQQKIMTGTPRMCERPIGILVDALRALGADITYLEKEGYPPMQIKGFRSSETNRISIRGDVSSQYISALVMIAPLLPNGLTLELTGAIGSRPYIEMTLEQMAYFGADVQADWEQKTITIGPKPYTAKPYAIESDWSGASYWYSVAALAQDETAEITLLGLKAKSLQGDSAIVDIMRSLGVESTFTESGVRLTKCPARESLAWDFTDCPDLAQTVAVCAAVKGVTLHLTGIESLKIKETDRVAALQAELQKIGAELVELDPNHRYEVHQLPTSHTVPATIKTYDDHRMAMAFAPVAMREEISIEEPRVVDKSYPSFWEDMATVATVDFIQEEAIH</sequence>
<keyword evidence="4 7" id="KW-0808">Transferase</keyword>
<dbReference type="InterPro" id="IPR001986">
    <property type="entry name" value="Enolpyruvate_Tfrase_dom"/>
</dbReference>
<comment type="catalytic activity">
    <reaction evidence="6">
        <text>3-phosphoshikimate + phosphoenolpyruvate = 5-O-(1-carboxyvinyl)-3-phosphoshikimate + phosphate</text>
        <dbReference type="Rhea" id="RHEA:21256"/>
        <dbReference type="ChEBI" id="CHEBI:43474"/>
        <dbReference type="ChEBI" id="CHEBI:57701"/>
        <dbReference type="ChEBI" id="CHEBI:58702"/>
        <dbReference type="ChEBI" id="CHEBI:145989"/>
        <dbReference type="EC" id="2.5.1.19"/>
    </reaction>
    <physiologicalReaction direction="left-to-right" evidence="6">
        <dbReference type="Rhea" id="RHEA:21257"/>
    </physiologicalReaction>
</comment>
<comment type="subcellular location">
    <subcellularLocation>
        <location evidence="7">Cytoplasm</location>
    </subcellularLocation>
</comment>
<dbReference type="PROSITE" id="PS00885">
    <property type="entry name" value="EPSP_SYNTHASE_2"/>
    <property type="match status" value="1"/>
</dbReference>
<comment type="subunit">
    <text evidence="7">Monomer.</text>
</comment>
<dbReference type="Proteomes" id="UP000249016">
    <property type="component" value="Unassembled WGS sequence"/>
</dbReference>
<comment type="function">
    <text evidence="7">Catalyzes the transfer of the enolpyruvyl moiety of phosphoenolpyruvate (PEP) to the 5-hydroxyl of shikimate-3-phosphate (S3P) to produce enolpyruvyl shikimate-3-phosphate and inorganic phosphate.</text>
</comment>
<dbReference type="InterPro" id="IPR013792">
    <property type="entry name" value="RNA3'P_cycl/enolpyr_Trfase_a/b"/>
</dbReference>
<feature type="active site" description="Proton acceptor" evidence="7">
    <location>
        <position position="303"/>
    </location>
</feature>
<feature type="binding site" evidence="7">
    <location>
        <position position="33"/>
    </location>
    <ligand>
        <name>3-phosphoshikimate</name>
        <dbReference type="ChEBI" id="CHEBI:145989"/>
    </ligand>
</feature>
<feature type="binding site" evidence="7">
    <location>
        <position position="81"/>
    </location>
    <ligand>
        <name>phosphoenolpyruvate</name>
        <dbReference type="ChEBI" id="CHEBI:58702"/>
    </ligand>
</feature>
<dbReference type="HAMAP" id="MF_00210">
    <property type="entry name" value="EPSP_synth"/>
    <property type="match status" value="1"/>
</dbReference>
<gene>
    <name evidence="7" type="primary">aroA</name>
    <name evidence="9" type="ORF">HMF3257_35590</name>
</gene>
<organism evidence="9 10">
    <name type="scientific">Spirosoma telluris</name>
    <dbReference type="NCBI Taxonomy" id="2183553"/>
    <lineage>
        <taxon>Bacteria</taxon>
        <taxon>Pseudomonadati</taxon>
        <taxon>Bacteroidota</taxon>
        <taxon>Cytophagia</taxon>
        <taxon>Cytophagales</taxon>
        <taxon>Cytophagaceae</taxon>
        <taxon>Spirosoma</taxon>
    </lineage>
</organism>
<evidence type="ECO:0000313" key="9">
    <source>
        <dbReference type="EMBL" id="RAI78093.1"/>
    </source>
</evidence>
<feature type="binding site" evidence="7">
    <location>
        <position position="109"/>
    </location>
    <ligand>
        <name>phosphoenolpyruvate</name>
        <dbReference type="ChEBI" id="CHEBI:58702"/>
    </ligand>
</feature>
<dbReference type="InterPro" id="IPR036968">
    <property type="entry name" value="Enolpyruvate_Tfrase_sf"/>
</dbReference>
<feature type="binding site" evidence="7">
    <location>
        <position position="33"/>
    </location>
    <ligand>
        <name>phosphoenolpyruvate</name>
        <dbReference type="ChEBI" id="CHEBI:58702"/>
    </ligand>
</feature>
<feature type="binding site" evidence="7">
    <location>
        <position position="334"/>
    </location>
    <ligand>
        <name>phosphoenolpyruvate</name>
        <dbReference type="ChEBI" id="CHEBI:58702"/>
    </ligand>
</feature>
<feature type="binding site" evidence="7">
    <location>
        <position position="156"/>
    </location>
    <ligand>
        <name>3-phosphoshikimate</name>
        <dbReference type="ChEBI" id="CHEBI:145989"/>
    </ligand>
</feature>
<accession>A0A327NU46</accession>
<feature type="domain" description="Enolpyruvate transferase" evidence="8">
    <location>
        <begin position="79"/>
        <end position="413"/>
    </location>
</feature>
<dbReference type="Gene3D" id="3.65.10.10">
    <property type="entry name" value="Enolpyruvate transferase domain"/>
    <property type="match status" value="3"/>
</dbReference>
<dbReference type="InterPro" id="IPR006264">
    <property type="entry name" value="EPSP_synthase"/>
</dbReference>
<feature type="binding site" evidence="7">
    <location>
        <position position="184"/>
    </location>
    <ligand>
        <name>3-phosphoshikimate</name>
        <dbReference type="ChEBI" id="CHEBI:145989"/>
    </ligand>
</feature>
<dbReference type="Pfam" id="PF00275">
    <property type="entry name" value="EPSP_synthase"/>
    <property type="match status" value="2"/>
</dbReference>
<feature type="binding site" evidence="7">
    <location>
        <position position="330"/>
    </location>
    <ligand>
        <name>3-phosphoshikimate</name>
        <dbReference type="ChEBI" id="CHEBI:145989"/>
    </ligand>
</feature>
<dbReference type="CDD" id="cd01556">
    <property type="entry name" value="EPSP_synthase"/>
    <property type="match status" value="1"/>
</dbReference>
<evidence type="ECO:0000256" key="2">
    <source>
        <dbReference type="ARBA" id="ARBA00009948"/>
    </source>
</evidence>
<keyword evidence="5 7" id="KW-0057">Aromatic amino acid biosynthesis</keyword>
<comment type="caution">
    <text evidence="7">Lacks conserved residue(s) required for the propagation of feature annotation.</text>
</comment>
<dbReference type="GO" id="GO:0009423">
    <property type="term" value="P:chorismate biosynthetic process"/>
    <property type="evidence" value="ECO:0007669"/>
    <property type="project" value="UniProtKB-UniRule"/>
</dbReference>
<feature type="binding site" evidence="7">
    <location>
        <position position="158"/>
    </location>
    <ligand>
        <name>3-phosphoshikimate</name>
        <dbReference type="ChEBI" id="CHEBI:145989"/>
    </ligand>
</feature>
<feature type="binding site" evidence="7">
    <location>
        <position position="158"/>
    </location>
    <ligand>
        <name>phosphoenolpyruvate</name>
        <dbReference type="ChEBI" id="CHEBI:58702"/>
    </ligand>
</feature>
<dbReference type="GO" id="GO:0003866">
    <property type="term" value="F:3-phosphoshikimate 1-carboxyvinyltransferase activity"/>
    <property type="evidence" value="ECO:0007669"/>
    <property type="project" value="UniProtKB-UniRule"/>
</dbReference>
<dbReference type="UniPathway" id="UPA00053">
    <property type="reaction ID" value="UER00089"/>
</dbReference>
<protein>
    <recommendedName>
        <fullName evidence="7">3-phosphoshikimate 1-carboxyvinyltransferase</fullName>
        <ecNumber evidence="7">2.5.1.19</ecNumber>
    </recommendedName>
    <alternativeName>
        <fullName evidence="7">5-enolpyruvylshikimate-3-phosphate synthase</fullName>
        <shortName evidence="7">EPSP synthase</shortName>
        <shortName evidence="7">EPSPS</shortName>
    </alternativeName>
</protein>
<dbReference type="GO" id="GO:0005737">
    <property type="term" value="C:cytoplasm"/>
    <property type="evidence" value="ECO:0007669"/>
    <property type="project" value="UniProtKB-SubCell"/>
</dbReference>
<dbReference type="AlphaFoldDB" id="A0A327NU46"/>
<dbReference type="GO" id="GO:0008652">
    <property type="term" value="P:amino acid biosynthetic process"/>
    <property type="evidence" value="ECO:0007669"/>
    <property type="project" value="UniProtKB-KW"/>
</dbReference>
<evidence type="ECO:0000256" key="4">
    <source>
        <dbReference type="ARBA" id="ARBA00022679"/>
    </source>
</evidence>
<dbReference type="GO" id="GO:0009073">
    <property type="term" value="P:aromatic amino acid family biosynthetic process"/>
    <property type="evidence" value="ECO:0007669"/>
    <property type="project" value="UniProtKB-KW"/>
</dbReference>
<comment type="pathway">
    <text evidence="1 7">Metabolic intermediate biosynthesis; chorismate biosynthesis; chorismate from D-erythrose 4-phosphate and phosphoenolpyruvate: step 6/7.</text>
</comment>
<reference evidence="9 10" key="1">
    <citation type="submission" date="2018-06" db="EMBL/GenBank/DDBJ databases">
        <title>Spirosoma sp. HMF3257 Genome sequencing and assembly.</title>
        <authorList>
            <person name="Kang H."/>
            <person name="Cha I."/>
            <person name="Kim H."/>
            <person name="Kang J."/>
            <person name="Joh K."/>
        </authorList>
    </citation>
    <scope>NUCLEOTIDE SEQUENCE [LARGE SCALE GENOMIC DNA]</scope>
    <source>
        <strain evidence="9 10">HMF3257</strain>
    </source>
</reference>
<keyword evidence="3 7" id="KW-0028">Amino-acid biosynthesis</keyword>
<dbReference type="SUPFAM" id="SSF55205">
    <property type="entry name" value="EPT/RTPC-like"/>
    <property type="match status" value="1"/>
</dbReference>
<keyword evidence="7" id="KW-0963">Cytoplasm</keyword>
<dbReference type="InterPro" id="IPR023193">
    <property type="entry name" value="EPSP_synthase_CS"/>
</dbReference>
<dbReference type="EMBL" id="QLII01000001">
    <property type="protein sequence ID" value="RAI78093.1"/>
    <property type="molecule type" value="Genomic_DNA"/>
</dbReference>
<name>A0A327NU46_9BACT</name>
<dbReference type="EC" id="2.5.1.19" evidence="7"/>
<dbReference type="RefSeq" id="WP_111349506.1">
    <property type="nucleotide sequence ID" value="NZ_QLII01000001.1"/>
</dbReference>